<gene>
    <name evidence="1" type="ORF">MA16_Dca020893</name>
</gene>
<protein>
    <submittedName>
        <fullName evidence="1">Uncharacterized protein</fullName>
    </submittedName>
</protein>
<sequence length="56" mass="6150">MGQKLSSCCFDDSGCSTWELGDGASSCKLKRKDAGERQLKVEQGKPVAGEEDKRWL</sequence>
<dbReference type="AlphaFoldDB" id="A0A2I0VN25"/>
<keyword evidence="2" id="KW-1185">Reference proteome</keyword>
<reference evidence="1 2" key="1">
    <citation type="journal article" date="2016" name="Sci. Rep.">
        <title>The Dendrobium catenatum Lindl. genome sequence provides insights into polysaccharide synthase, floral development and adaptive evolution.</title>
        <authorList>
            <person name="Zhang G.Q."/>
            <person name="Xu Q."/>
            <person name="Bian C."/>
            <person name="Tsai W.C."/>
            <person name="Yeh C.M."/>
            <person name="Liu K.W."/>
            <person name="Yoshida K."/>
            <person name="Zhang L.S."/>
            <person name="Chang S.B."/>
            <person name="Chen F."/>
            <person name="Shi Y."/>
            <person name="Su Y.Y."/>
            <person name="Zhang Y.Q."/>
            <person name="Chen L.J."/>
            <person name="Yin Y."/>
            <person name="Lin M."/>
            <person name="Huang H."/>
            <person name="Deng H."/>
            <person name="Wang Z.W."/>
            <person name="Zhu S.L."/>
            <person name="Zhao X."/>
            <person name="Deng C."/>
            <person name="Niu S.C."/>
            <person name="Huang J."/>
            <person name="Wang M."/>
            <person name="Liu G.H."/>
            <person name="Yang H.J."/>
            <person name="Xiao X.J."/>
            <person name="Hsiao Y.Y."/>
            <person name="Wu W.L."/>
            <person name="Chen Y.Y."/>
            <person name="Mitsuda N."/>
            <person name="Ohme-Takagi M."/>
            <person name="Luo Y.B."/>
            <person name="Van de Peer Y."/>
            <person name="Liu Z.J."/>
        </authorList>
    </citation>
    <scope>NUCLEOTIDE SEQUENCE [LARGE SCALE GENOMIC DNA]</scope>
    <source>
        <tissue evidence="1">The whole plant</tissue>
    </source>
</reference>
<proteinExistence type="predicted"/>
<name>A0A2I0VN25_9ASPA</name>
<reference evidence="1 2" key="2">
    <citation type="journal article" date="2017" name="Nature">
        <title>The Apostasia genome and the evolution of orchids.</title>
        <authorList>
            <person name="Zhang G.Q."/>
            <person name="Liu K.W."/>
            <person name="Li Z."/>
            <person name="Lohaus R."/>
            <person name="Hsiao Y.Y."/>
            <person name="Niu S.C."/>
            <person name="Wang J.Y."/>
            <person name="Lin Y.C."/>
            <person name="Xu Q."/>
            <person name="Chen L.J."/>
            <person name="Yoshida K."/>
            <person name="Fujiwara S."/>
            <person name="Wang Z.W."/>
            <person name="Zhang Y.Q."/>
            <person name="Mitsuda N."/>
            <person name="Wang M."/>
            <person name="Liu G.H."/>
            <person name="Pecoraro L."/>
            <person name="Huang H.X."/>
            <person name="Xiao X.J."/>
            <person name="Lin M."/>
            <person name="Wu X.Y."/>
            <person name="Wu W.L."/>
            <person name="Chen Y.Y."/>
            <person name="Chang S.B."/>
            <person name="Sakamoto S."/>
            <person name="Ohme-Takagi M."/>
            <person name="Yagi M."/>
            <person name="Zeng S.J."/>
            <person name="Shen C.Y."/>
            <person name="Yeh C.M."/>
            <person name="Luo Y.B."/>
            <person name="Tsai W.C."/>
            <person name="Van de Peer Y."/>
            <person name="Liu Z.J."/>
        </authorList>
    </citation>
    <scope>NUCLEOTIDE SEQUENCE [LARGE SCALE GENOMIC DNA]</scope>
    <source>
        <tissue evidence="1">The whole plant</tissue>
    </source>
</reference>
<dbReference type="Proteomes" id="UP000233837">
    <property type="component" value="Unassembled WGS sequence"/>
</dbReference>
<evidence type="ECO:0000313" key="1">
    <source>
        <dbReference type="EMBL" id="PKU64814.1"/>
    </source>
</evidence>
<accession>A0A2I0VN25</accession>
<dbReference type="EMBL" id="KZ503394">
    <property type="protein sequence ID" value="PKU64814.1"/>
    <property type="molecule type" value="Genomic_DNA"/>
</dbReference>
<organism evidence="1 2">
    <name type="scientific">Dendrobium catenatum</name>
    <dbReference type="NCBI Taxonomy" id="906689"/>
    <lineage>
        <taxon>Eukaryota</taxon>
        <taxon>Viridiplantae</taxon>
        <taxon>Streptophyta</taxon>
        <taxon>Embryophyta</taxon>
        <taxon>Tracheophyta</taxon>
        <taxon>Spermatophyta</taxon>
        <taxon>Magnoliopsida</taxon>
        <taxon>Liliopsida</taxon>
        <taxon>Asparagales</taxon>
        <taxon>Orchidaceae</taxon>
        <taxon>Epidendroideae</taxon>
        <taxon>Malaxideae</taxon>
        <taxon>Dendrobiinae</taxon>
        <taxon>Dendrobium</taxon>
    </lineage>
</organism>
<evidence type="ECO:0000313" key="2">
    <source>
        <dbReference type="Proteomes" id="UP000233837"/>
    </source>
</evidence>